<keyword evidence="6" id="KW-0408">Iron</keyword>
<dbReference type="AlphaFoldDB" id="A0A916YBB1"/>
<keyword evidence="11" id="KW-1185">Reference proteome</keyword>
<evidence type="ECO:0000256" key="3">
    <source>
        <dbReference type="ARBA" id="ARBA00022679"/>
    </source>
</evidence>
<dbReference type="PROSITE" id="PS51918">
    <property type="entry name" value="RADICAL_SAM"/>
    <property type="match status" value="1"/>
</dbReference>
<dbReference type="RefSeq" id="WP_373283477.1">
    <property type="nucleotide sequence ID" value="NZ_BMIO01000003.1"/>
</dbReference>
<organism evidence="10 11">
    <name type="scientific">Croceicoccus pelagius</name>
    <dbReference type="NCBI Taxonomy" id="1703341"/>
    <lineage>
        <taxon>Bacteria</taxon>
        <taxon>Pseudomonadati</taxon>
        <taxon>Pseudomonadota</taxon>
        <taxon>Alphaproteobacteria</taxon>
        <taxon>Sphingomonadales</taxon>
        <taxon>Erythrobacteraceae</taxon>
        <taxon>Croceicoccus</taxon>
    </lineage>
</organism>
<dbReference type="InterPro" id="IPR006467">
    <property type="entry name" value="MiaB-like_bact"/>
</dbReference>
<name>A0A916YBB1_9SPHN</name>
<dbReference type="PROSITE" id="PS51449">
    <property type="entry name" value="MTTASE_N"/>
    <property type="match status" value="1"/>
</dbReference>
<dbReference type="Pfam" id="PF04055">
    <property type="entry name" value="Radical_SAM"/>
    <property type="match status" value="1"/>
</dbReference>
<keyword evidence="3" id="KW-0808">Transferase</keyword>
<sequence>MSAPEVITPEVITLGCRLNAAESDRIRAMLGERSDTVVVNSCAVTEEAVRQTRRAIRRLRRRRPDARLLVTGCAADIEREQFAAMPEVDALVPNTDKLAPQSWNAGHNAAALPPVKVHQGASTEATARTRAFVAVQNGCDHSCTFCVIPQGRGESRSLTIPQVLSEIEMHLDQGTREVVLTGVDVTSWGHDLPGSPKLGALVGDVLRAFPQLHRIRMSSIDGAEIDGELEELFAGEARVMPHLHLSLQHGHDLILKRMKRRHSRQDAIDLVTRLKARRPEIAIGADLIAGFPTEDEAMHQANLSVIRECAVVHGHVFPFSPRPGTPAARMPQVDAATIKARAADLRAAVTKSRADWLGSLIGTTQNVLGENDGTGHAPNFAPVRLPQGVHGGDLVPMRIARIEDGLLIGERV</sequence>
<reference evidence="10 11" key="1">
    <citation type="journal article" date="2014" name="Int. J. Syst. Evol. Microbiol.">
        <title>Complete genome sequence of Corynebacterium casei LMG S-19264T (=DSM 44701T), isolated from a smear-ripened cheese.</title>
        <authorList>
            <consortium name="US DOE Joint Genome Institute (JGI-PGF)"/>
            <person name="Walter F."/>
            <person name="Albersmeier A."/>
            <person name="Kalinowski J."/>
            <person name="Ruckert C."/>
        </authorList>
    </citation>
    <scope>NUCLEOTIDE SEQUENCE [LARGE SCALE GENOMIC DNA]</scope>
    <source>
        <strain evidence="10 11">CGMCC 1.15358</strain>
    </source>
</reference>
<dbReference type="PANTHER" id="PTHR11918">
    <property type="entry name" value="RADICAL SAM PROTEINS"/>
    <property type="match status" value="1"/>
</dbReference>
<dbReference type="Gene3D" id="3.40.50.12160">
    <property type="entry name" value="Methylthiotransferase, N-terminal domain"/>
    <property type="match status" value="1"/>
</dbReference>
<feature type="domain" description="Radical SAM core" evidence="9">
    <location>
        <begin position="125"/>
        <end position="358"/>
    </location>
</feature>
<dbReference type="Pfam" id="PF00919">
    <property type="entry name" value="UPF0004"/>
    <property type="match status" value="1"/>
</dbReference>
<dbReference type="GO" id="GO:0046872">
    <property type="term" value="F:metal ion binding"/>
    <property type="evidence" value="ECO:0007669"/>
    <property type="project" value="UniProtKB-KW"/>
</dbReference>
<dbReference type="InterPro" id="IPR005839">
    <property type="entry name" value="Methylthiotransferase"/>
</dbReference>
<dbReference type="InterPro" id="IPR058240">
    <property type="entry name" value="rSAM_sf"/>
</dbReference>
<dbReference type="InterPro" id="IPR038135">
    <property type="entry name" value="Methylthiotransferase_N_sf"/>
</dbReference>
<evidence type="ECO:0000313" key="10">
    <source>
        <dbReference type="EMBL" id="GGD38333.1"/>
    </source>
</evidence>
<dbReference type="Gene3D" id="3.80.30.20">
    <property type="entry name" value="tm_1862 like domain"/>
    <property type="match status" value="1"/>
</dbReference>
<dbReference type="EMBL" id="BMIO01000003">
    <property type="protein sequence ID" value="GGD38333.1"/>
    <property type="molecule type" value="Genomic_DNA"/>
</dbReference>
<keyword evidence="7" id="KW-0411">Iron-sulfur</keyword>
<evidence type="ECO:0000256" key="5">
    <source>
        <dbReference type="ARBA" id="ARBA00022723"/>
    </source>
</evidence>
<dbReference type="InterPro" id="IPR020612">
    <property type="entry name" value="Methylthiotransferase_CS"/>
</dbReference>
<feature type="domain" description="MTTase N-terminal" evidence="8">
    <location>
        <begin position="7"/>
        <end position="108"/>
    </location>
</feature>
<dbReference type="InterPro" id="IPR007197">
    <property type="entry name" value="rSAM"/>
</dbReference>
<dbReference type="GO" id="GO:0035598">
    <property type="term" value="F:tRNA (N(6)-L-threonylcarbamoyladenosine(37)-C(2))-methylthiotransferase activity"/>
    <property type="evidence" value="ECO:0007669"/>
    <property type="project" value="TreeGrafter"/>
</dbReference>
<comment type="caution">
    <text evidence="10">The sequence shown here is derived from an EMBL/GenBank/DDBJ whole genome shotgun (WGS) entry which is preliminary data.</text>
</comment>
<dbReference type="InterPro" id="IPR006638">
    <property type="entry name" value="Elp3/MiaA/NifB-like_rSAM"/>
</dbReference>
<dbReference type="NCBIfam" id="TIGR00089">
    <property type="entry name" value="MiaB/RimO family radical SAM methylthiotransferase"/>
    <property type="match status" value="1"/>
</dbReference>
<comment type="cofactor">
    <cofactor evidence="1">
        <name>[4Fe-4S] cluster</name>
        <dbReference type="ChEBI" id="CHEBI:49883"/>
    </cofactor>
</comment>
<dbReference type="SMART" id="SM00729">
    <property type="entry name" value="Elp3"/>
    <property type="match status" value="1"/>
</dbReference>
<dbReference type="PROSITE" id="PS01278">
    <property type="entry name" value="MTTASE_RADICAL"/>
    <property type="match status" value="1"/>
</dbReference>
<dbReference type="SFLD" id="SFLDS00029">
    <property type="entry name" value="Radical_SAM"/>
    <property type="match status" value="1"/>
</dbReference>
<dbReference type="Proteomes" id="UP000598997">
    <property type="component" value="Unassembled WGS sequence"/>
</dbReference>
<keyword evidence="5" id="KW-0479">Metal-binding</keyword>
<evidence type="ECO:0000256" key="1">
    <source>
        <dbReference type="ARBA" id="ARBA00001966"/>
    </source>
</evidence>
<dbReference type="SUPFAM" id="SSF102114">
    <property type="entry name" value="Radical SAM enzymes"/>
    <property type="match status" value="1"/>
</dbReference>
<dbReference type="GO" id="GO:0051539">
    <property type="term" value="F:4 iron, 4 sulfur cluster binding"/>
    <property type="evidence" value="ECO:0007669"/>
    <property type="project" value="UniProtKB-KW"/>
</dbReference>
<dbReference type="SFLD" id="SFLDG01082">
    <property type="entry name" value="B12-binding_domain_containing"/>
    <property type="match status" value="1"/>
</dbReference>
<evidence type="ECO:0000259" key="9">
    <source>
        <dbReference type="PROSITE" id="PS51918"/>
    </source>
</evidence>
<evidence type="ECO:0000313" key="11">
    <source>
        <dbReference type="Proteomes" id="UP000598997"/>
    </source>
</evidence>
<dbReference type="InterPro" id="IPR013848">
    <property type="entry name" value="Methylthiotransferase_N"/>
</dbReference>
<dbReference type="NCBIfam" id="TIGR01579">
    <property type="entry name" value="MiaB-like-C"/>
    <property type="match status" value="1"/>
</dbReference>
<protein>
    <submittedName>
        <fullName evidence="10">tRNA (N(6)-L-threonylcarbamoyladenosine(37)-C(2))-methylthiotransferase MtaB</fullName>
    </submittedName>
</protein>
<dbReference type="InterPro" id="IPR023404">
    <property type="entry name" value="rSAM_horseshoe"/>
</dbReference>
<proteinExistence type="predicted"/>
<dbReference type="PANTHER" id="PTHR11918:SF45">
    <property type="entry name" value="THREONYLCARBAMOYLADENOSINE TRNA METHYLTHIOTRANSFERASE"/>
    <property type="match status" value="1"/>
</dbReference>
<evidence type="ECO:0000256" key="4">
    <source>
        <dbReference type="ARBA" id="ARBA00022691"/>
    </source>
</evidence>
<keyword evidence="4" id="KW-0949">S-adenosyl-L-methionine</keyword>
<accession>A0A916YBB1</accession>
<evidence type="ECO:0000256" key="6">
    <source>
        <dbReference type="ARBA" id="ARBA00023004"/>
    </source>
</evidence>
<dbReference type="CDD" id="cd01335">
    <property type="entry name" value="Radical_SAM"/>
    <property type="match status" value="1"/>
</dbReference>
<evidence type="ECO:0000256" key="2">
    <source>
        <dbReference type="ARBA" id="ARBA00022485"/>
    </source>
</evidence>
<gene>
    <name evidence="10" type="ORF">GCM10010989_10550</name>
</gene>
<keyword evidence="2" id="KW-0004">4Fe-4S</keyword>
<evidence type="ECO:0000256" key="7">
    <source>
        <dbReference type="ARBA" id="ARBA00023014"/>
    </source>
</evidence>
<evidence type="ECO:0000259" key="8">
    <source>
        <dbReference type="PROSITE" id="PS51449"/>
    </source>
</evidence>